<evidence type="ECO:0000259" key="2">
    <source>
        <dbReference type="Pfam" id="PF01702"/>
    </source>
</evidence>
<dbReference type="RefSeq" id="WP_203108861.1">
    <property type="nucleotide sequence ID" value="NZ_JADOBG010000010.1"/>
</dbReference>
<name>A0ABS1WE86_9GAMM</name>
<protein>
    <submittedName>
        <fullName evidence="3">Queuine tRNA-ribosyltransferase</fullName>
    </submittedName>
</protein>
<gene>
    <name evidence="3" type="ORF">I5282_13955</name>
</gene>
<dbReference type="PANTHER" id="PTHR46499:SF1">
    <property type="entry name" value="QUEUINE TRNA-RIBOSYLTRANSFERASE"/>
    <property type="match status" value="1"/>
</dbReference>
<reference evidence="3 4" key="1">
    <citation type="submission" date="2020-12" db="EMBL/GenBank/DDBJ databases">
        <title>WGS of Legionella: environmental sample.</title>
        <authorList>
            <person name="Cristino S."/>
            <person name="Girolamini L."/>
            <person name="Salaris S."/>
            <person name="Pascale M.R."/>
            <person name="Mazzotta M."/>
            <person name="Orsini M."/>
            <person name="Grottola A."/>
        </authorList>
    </citation>
    <scope>NUCLEOTIDE SEQUENCE [LARGE SCALE GENOMIC DNA]</scope>
    <source>
        <strain evidence="3 4">30cs62</strain>
    </source>
</reference>
<dbReference type="InterPro" id="IPR002616">
    <property type="entry name" value="tRNA_ribo_trans-like"/>
</dbReference>
<evidence type="ECO:0000256" key="1">
    <source>
        <dbReference type="ARBA" id="ARBA00022694"/>
    </source>
</evidence>
<dbReference type="Proteomes" id="UP000809910">
    <property type="component" value="Unassembled WGS sequence"/>
</dbReference>
<accession>A0ABS1WE86</accession>
<evidence type="ECO:0000313" key="4">
    <source>
        <dbReference type="Proteomes" id="UP000809910"/>
    </source>
</evidence>
<dbReference type="InterPro" id="IPR050076">
    <property type="entry name" value="ArchSynthase1/Queuine_TRR"/>
</dbReference>
<proteinExistence type="predicted"/>
<dbReference type="Gene3D" id="3.20.20.105">
    <property type="entry name" value="Queuine tRNA-ribosyltransferase-like"/>
    <property type="match status" value="2"/>
</dbReference>
<keyword evidence="1" id="KW-0819">tRNA processing</keyword>
<feature type="domain" description="tRNA-guanine(15) transglycosylase-like" evidence="2">
    <location>
        <begin position="173"/>
        <end position="275"/>
    </location>
</feature>
<dbReference type="InterPro" id="IPR036511">
    <property type="entry name" value="TGT-like_sf"/>
</dbReference>
<dbReference type="Pfam" id="PF01702">
    <property type="entry name" value="TGT"/>
    <property type="match status" value="1"/>
</dbReference>
<dbReference type="EMBL" id="JADWVN010000026">
    <property type="protein sequence ID" value="MBL7527666.1"/>
    <property type="molecule type" value="Genomic_DNA"/>
</dbReference>
<dbReference type="SUPFAM" id="SSF51713">
    <property type="entry name" value="tRNA-guanine transglycosylase"/>
    <property type="match status" value="1"/>
</dbReference>
<dbReference type="PANTHER" id="PTHR46499">
    <property type="entry name" value="QUEUINE TRNA-RIBOSYLTRANSFERASE"/>
    <property type="match status" value="1"/>
</dbReference>
<evidence type="ECO:0000313" key="3">
    <source>
        <dbReference type="EMBL" id="MBL7527666.1"/>
    </source>
</evidence>
<keyword evidence="4" id="KW-1185">Reference proteome</keyword>
<organism evidence="3 4">
    <name type="scientific">Legionella bononiensis</name>
    <dbReference type="NCBI Taxonomy" id="2793102"/>
    <lineage>
        <taxon>Bacteria</taxon>
        <taxon>Pseudomonadati</taxon>
        <taxon>Pseudomonadota</taxon>
        <taxon>Gammaproteobacteria</taxon>
        <taxon>Legionellales</taxon>
        <taxon>Legionellaceae</taxon>
        <taxon>Legionella</taxon>
    </lineage>
</organism>
<comment type="caution">
    <text evidence="3">The sequence shown here is derived from an EMBL/GenBank/DDBJ whole genome shotgun (WGS) entry which is preliminary data.</text>
</comment>
<sequence length="278" mass="31255">MSGKVQQYVPVVTTEAGSCLTSANWREVNVKTVACYLDDLLLKPGADLLKKIDNLAAYWGWSGSVILNASRLLANKEGLFTLISPYDGARIKFNYAELFELVNNLKPDVFIVPKNTINDAPEFWETLDNSIIPFIPVNDLINQACQKPHGVYFNFVDEHANQSVTEDVSRWTHLPCYMIGKIHLDLINSLSDLGVEYIESDEPALSAFQGKVYSGSDTVDLTDSSTELQFDVIDPDCACPTCTQQLTKAYLHHLYFHTPLLCQRFLIQHNVFQAQRTT</sequence>